<dbReference type="AlphaFoldDB" id="A0A811JRP0"/>
<dbReference type="EMBL" id="CAJFDH010000001">
    <property type="protein sequence ID" value="CAD5206094.1"/>
    <property type="molecule type" value="Genomic_DNA"/>
</dbReference>
<evidence type="ECO:0000313" key="1">
    <source>
        <dbReference type="EMBL" id="CAD5206094.1"/>
    </source>
</evidence>
<dbReference type="Proteomes" id="UP000783686">
    <property type="component" value="Unassembled WGS sequence"/>
</dbReference>
<dbReference type="EMBL" id="CAJFCW020000001">
    <property type="protein sequence ID" value="CAG9080480.1"/>
    <property type="molecule type" value="Genomic_DNA"/>
</dbReference>
<organism evidence="1 2">
    <name type="scientific">Bursaphelenchus okinawaensis</name>
    <dbReference type="NCBI Taxonomy" id="465554"/>
    <lineage>
        <taxon>Eukaryota</taxon>
        <taxon>Metazoa</taxon>
        <taxon>Ecdysozoa</taxon>
        <taxon>Nematoda</taxon>
        <taxon>Chromadorea</taxon>
        <taxon>Rhabditida</taxon>
        <taxon>Tylenchina</taxon>
        <taxon>Tylenchomorpha</taxon>
        <taxon>Aphelenchoidea</taxon>
        <taxon>Aphelenchoididae</taxon>
        <taxon>Bursaphelenchus</taxon>
    </lineage>
</organism>
<name>A0A811JRP0_9BILA</name>
<dbReference type="Proteomes" id="UP000614601">
    <property type="component" value="Unassembled WGS sequence"/>
</dbReference>
<protein>
    <submittedName>
        <fullName evidence="1">Uncharacterized protein</fullName>
    </submittedName>
</protein>
<reference evidence="1" key="1">
    <citation type="submission" date="2020-09" db="EMBL/GenBank/DDBJ databases">
        <authorList>
            <person name="Kikuchi T."/>
        </authorList>
    </citation>
    <scope>NUCLEOTIDE SEQUENCE</scope>
    <source>
        <strain evidence="1">SH1</strain>
    </source>
</reference>
<gene>
    <name evidence="1" type="ORF">BOKJ2_LOCUS778</name>
</gene>
<sequence length="83" mass="9622">MQKLEKYATDSPQVLYIKKSDPTNVEFSYCPFDQALVSMTMSVNSFPNHIMFDPDYDTDFFDDDDNDDMMLPEEIFNVVAGFV</sequence>
<comment type="caution">
    <text evidence="1">The sequence shown here is derived from an EMBL/GenBank/DDBJ whole genome shotgun (WGS) entry which is preliminary data.</text>
</comment>
<evidence type="ECO:0000313" key="2">
    <source>
        <dbReference type="Proteomes" id="UP000614601"/>
    </source>
</evidence>
<accession>A0A811JRP0</accession>
<proteinExistence type="predicted"/>
<keyword evidence="2" id="KW-1185">Reference proteome</keyword>